<evidence type="ECO:0000256" key="3">
    <source>
        <dbReference type="ARBA" id="ARBA00022989"/>
    </source>
</evidence>
<dbReference type="CDD" id="cd06662">
    <property type="entry name" value="SURF1"/>
    <property type="match status" value="1"/>
</dbReference>
<evidence type="ECO:0000256" key="4">
    <source>
        <dbReference type="ARBA" id="ARBA00023136"/>
    </source>
</evidence>
<dbReference type="GO" id="GO:0033617">
    <property type="term" value="P:mitochondrial respiratory chain complex IV assembly"/>
    <property type="evidence" value="ECO:0007669"/>
    <property type="project" value="TreeGrafter"/>
</dbReference>
<accession>A0A2K1QX41</accession>
<comment type="subcellular location">
    <subcellularLocation>
        <location evidence="1">Membrane</location>
    </subcellularLocation>
    <subcellularLocation>
        <location evidence="5">Mitochondrion inner membrane</location>
        <topology evidence="5">Multi-pass membrane protein</topology>
    </subcellularLocation>
</comment>
<dbReference type="OrthoDB" id="10040024at2759"/>
<dbReference type="InterPro" id="IPR045214">
    <property type="entry name" value="Surf1/Surf4"/>
</dbReference>
<feature type="transmembrane region" description="Helical" evidence="5">
    <location>
        <begin position="78"/>
        <end position="97"/>
    </location>
</feature>
<dbReference type="PANTHER" id="PTHR23427:SF2">
    <property type="entry name" value="SURFEIT LOCUS PROTEIN 1"/>
    <property type="match status" value="1"/>
</dbReference>
<keyword evidence="3 5" id="KW-1133">Transmembrane helix</keyword>
<dbReference type="PROSITE" id="PS50895">
    <property type="entry name" value="SURF1"/>
    <property type="match status" value="1"/>
</dbReference>
<dbReference type="Proteomes" id="UP000243797">
    <property type="component" value="Unassembled WGS sequence"/>
</dbReference>
<feature type="transmembrane region" description="Helical" evidence="5">
    <location>
        <begin position="291"/>
        <end position="310"/>
    </location>
</feature>
<evidence type="ECO:0000256" key="2">
    <source>
        <dbReference type="ARBA" id="ARBA00022692"/>
    </source>
</evidence>
<sequence>MRNTIWRDAALAARYASITPRSVRGFEKRNWICSECSQHSQRSMWRRKYSTRSPADEPGFHSIVDNPPQLVRTNKKHGWGLAVLAFIPVTAFALGTWQVQRLGWKTELLARFEDRLVRDPLPLPPAINPDSIKDFDYRRVYATGRFRHDEEMLIGPRMHDGIDGYLVVTPLERDFPGFGGNTKILVSRGWISKEKADQKTRPDSLPKGTVTVQGLLREPWKKNMFTPDNQPEKRKFFFPDVAQMAELTGSQAVWIEETMKPDLVEAYNRQDAGIPIGRTPEVNIRNNHTQYIFTWYSLAFATSIMLWMVVKKPSSSASRRVKRSQEW</sequence>
<reference evidence="6 7" key="1">
    <citation type="submission" date="2017-06" db="EMBL/GenBank/DDBJ databases">
        <title>Draft genome sequence of a variant of Elsinoe murrayae.</title>
        <authorList>
            <person name="Cheng Q."/>
        </authorList>
    </citation>
    <scope>NUCLEOTIDE SEQUENCE [LARGE SCALE GENOMIC DNA]</scope>
    <source>
        <strain evidence="6 7">CQ-2017a</strain>
    </source>
</reference>
<dbReference type="STRING" id="2082308.A0A2K1QX41"/>
<keyword evidence="7" id="KW-1185">Reference proteome</keyword>
<organism evidence="6 7">
    <name type="scientific">Sphaceloma murrayae</name>
    <dbReference type="NCBI Taxonomy" id="2082308"/>
    <lineage>
        <taxon>Eukaryota</taxon>
        <taxon>Fungi</taxon>
        <taxon>Dikarya</taxon>
        <taxon>Ascomycota</taxon>
        <taxon>Pezizomycotina</taxon>
        <taxon>Dothideomycetes</taxon>
        <taxon>Dothideomycetidae</taxon>
        <taxon>Myriangiales</taxon>
        <taxon>Elsinoaceae</taxon>
        <taxon>Sphaceloma</taxon>
    </lineage>
</organism>
<protein>
    <recommendedName>
        <fullName evidence="5">SURF1-like protein</fullName>
    </recommendedName>
</protein>
<proteinExistence type="inferred from homology"/>
<keyword evidence="2 5" id="KW-0812">Transmembrane</keyword>
<dbReference type="PANTHER" id="PTHR23427">
    <property type="entry name" value="SURFEIT LOCUS PROTEIN"/>
    <property type="match status" value="1"/>
</dbReference>
<keyword evidence="4 5" id="KW-0472">Membrane</keyword>
<evidence type="ECO:0000313" key="6">
    <source>
        <dbReference type="EMBL" id="PNS19614.1"/>
    </source>
</evidence>
<dbReference type="GO" id="GO:0005743">
    <property type="term" value="C:mitochondrial inner membrane"/>
    <property type="evidence" value="ECO:0007669"/>
    <property type="project" value="UniProtKB-SubCell"/>
</dbReference>
<comment type="caution">
    <text evidence="6">The sequence shown here is derived from an EMBL/GenBank/DDBJ whole genome shotgun (WGS) entry which is preliminary data.</text>
</comment>
<dbReference type="InParanoid" id="A0A2K1QX41"/>
<dbReference type="AlphaFoldDB" id="A0A2K1QX41"/>
<dbReference type="EMBL" id="NKHZ01000031">
    <property type="protein sequence ID" value="PNS19614.1"/>
    <property type="molecule type" value="Genomic_DNA"/>
</dbReference>
<name>A0A2K1QX41_9PEZI</name>
<evidence type="ECO:0000313" key="7">
    <source>
        <dbReference type="Proteomes" id="UP000243797"/>
    </source>
</evidence>
<comment type="similarity">
    <text evidence="5">Belongs to the SURF1 family.</text>
</comment>
<keyword evidence="5" id="KW-0496">Mitochondrion</keyword>
<keyword evidence="5" id="KW-0999">Mitochondrion inner membrane</keyword>
<dbReference type="FunCoup" id="A0A2K1QX41">
    <property type="interactions" value="334"/>
</dbReference>
<dbReference type="InterPro" id="IPR002994">
    <property type="entry name" value="Surf1/Shy1"/>
</dbReference>
<evidence type="ECO:0000256" key="1">
    <source>
        <dbReference type="ARBA" id="ARBA00004370"/>
    </source>
</evidence>
<dbReference type="Pfam" id="PF02104">
    <property type="entry name" value="SURF1"/>
    <property type="match status" value="1"/>
</dbReference>
<evidence type="ECO:0000256" key="5">
    <source>
        <dbReference type="RuleBase" id="RU363076"/>
    </source>
</evidence>
<comment type="function">
    <text evidence="5">Probably involved in the biogenesis of the COX complex.</text>
</comment>
<gene>
    <name evidence="6" type="ORF">CAC42_7458</name>
</gene>